<evidence type="ECO:0000259" key="6">
    <source>
        <dbReference type="Pfam" id="PF04893"/>
    </source>
</evidence>
<protein>
    <recommendedName>
        <fullName evidence="6">Yip1 domain-containing protein</fullName>
    </recommendedName>
</protein>
<keyword evidence="3 5" id="KW-1133">Transmembrane helix</keyword>
<feature type="transmembrane region" description="Helical" evidence="5">
    <location>
        <begin position="20"/>
        <end position="37"/>
    </location>
</feature>
<feature type="transmembrane region" description="Helical" evidence="5">
    <location>
        <begin position="170"/>
        <end position="193"/>
    </location>
</feature>
<comment type="subcellular location">
    <subcellularLocation>
        <location evidence="1">Membrane</location>
        <topology evidence="1">Multi-pass membrane protein</topology>
    </subcellularLocation>
</comment>
<feature type="transmembrane region" description="Helical" evidence="5">
    <location>
        <begin position="89"/>
        <end position="110"/>
    </location>
</feature>
<comment type="caution">
    <text evidence="7">The sequence shown here is derived from an EMBL/GenBank/DDBJ whole genome shotgun (WGS) entry which is preliminary data.</text>
</comment>
<proteinExistence type="predicted"/>
<dbReference type="EMBL" id="QFOI01000147">
    <property type="protein sequence ID" value="PZP48769.1"/>
    <property type="molecule type" value="Genomic_DNA"/>
</dbReference>
<evidence type="ECO:0000256" key="5">
    <source>
        <dbReference type="SAM" id="Phobius"/>
    </source>
</evidence>
<sequence length="197" mass="22318">MTTITKKSFFNPLASIPDRWQLAISVSILVLSILFNYKTGMIDDGVFHTTFQSHTSWPLLIISGIIIVLLPTILLCISGKVFYKRTRLVDMWNAVLFSRLPILIYNIIFAACVDKNALNQLAENGNLKDISAVSFLALIGLLGIPFIVYSFVILVNGYKTAMYAKKPIHYVIMVTALLLSEFIYRLFIFPMLIQYLN</sequence>
<dbReference type="Pfam" id="PF04893">
    <property type="entry name" value="Yip1"/>
    <property type="match status" value="1"/>
</dbReference>
<dbReference type="GO" id="GO:0016020">
    <property type="term" value="C:membrane"/>
    <property type="evidence" value="ECO:0007669"/>
    <property type="project" value="UniProtKB-SubCell"/>
</dbReference>
<evidence type="ECO:0000256" key="1">
    <source>
        <dbReference type="ARBA" id="ARBA00004141"/>
    </source>
</evidence>
<feature type="transmembrane region" description="Helical" evidence="5">
    <location>
        <begin position="57"/>
        <end position="77"/>
    </location>
</feature>
<dbReference type="AlphaFoldDB" id="A0A2W5H465"/>
<feature type="transmembrane region" description="Helical" evidence="5">
    <location>
        <begin position="130"/>
        <end position="158"/>
    </location>
</feature>
<reference evidence="7 8" key="1">
    <citation type="submission" date="2017-11" db="EMBL/GenBank/DDBJ databases">
        <title>Infants hospitalized years apart are colonized by the same room-sourced microbial strains.</title>
        <authorList>
            <person name="Brooks B."/>
            <person name="Olm M.R."/>
            <person name="Firek B.A."/>
            <person name="Baker R."/>
            <person name="Thomas B.C."/>
            <person name="Morowitz M.J."/>
            <person name="Banfield J.F."/>
        </authorList>
    </citation>
    <scope>NUCLEOTIDE SEQUENCE [LARGE SCALE GENOMIC DNA]</scope>
    <source>
        <strain evidence="7">S2_009_000_R2_76</strain>
    </source>
</reference>
<dbReference type="InterPro" id="IPR006977">
    <property type="entry name" value="Yip1_dom"/>
</dbReference>
<evidence type="ECO:0000313" key="8">
    <source>
        <dbReference type="Proteomes" id="UP000249645"/>
    </source>
</evidence>
<keyword evidence="2 5" id="KW-0812">Transmembrane</keyword>
<evidence type="ECO:0000256" key="3">
    <source>
        <dbReference type="ARBA" id="ARBA00022989"/>
    </source>
</evidence>
<accession>A0A2W5H465</accession>
<feature type="domain" description="Yip1" evidence="6">
    <location>
        <begin position="17"/>
        <end position="179"/>
    </location>
</feature>
<gene>
    <name evidence="7" type="ORF">DI598_09430</name>
</gene>
<organism evidence="7 8">
    <name type="scientific">Pseudopedobacter saltans</name>
    <dbReference type="NCBI Taxonomy" id="151895"/>
    <lineage>
        <taxon>Bacteria</taxon>
        <taxon>Pseudomonadati</taxon>
        <taxon>Bacteroidota</taxon>
        <taxon>Sphingobacteriia</taxon>
        <taxon>Sphingobacteriales</taxon>
        <taxon>Sphingobacteriaceae</taxon>
        <taxon>Pseudopedobacter</taxon>
    </lineage>
</organism>
<evidence type="ECO:0000256" key="4">
    <source>
        <dbReference type="ARBA" id="ARBA00023136"/>
    </source>
</evidence>
<evidence type="ECO:0000313" key="7">
    <source>
        <dbReference type="EMBL" id="PZP48769.1"/>
    </source>
</evidence>
<keyword evidence="4 5" id="KW-0472">Membrane</keyword>
<evidence type="ECO:0000256" key="2">
    <source>
        <dbReference type="ARBA" id="ARBA00022692"/>
    </source>
</evidence>
<name>A0A2W5H465_9SPHI</name>
<dbReference type="Proteomes" id="UP000249645">
    <property type="component" value="Unassembled WGS sequence"/>
</dbReference>